<dbReference type="PANTHER" id="PTHR11061:SF49">
    <property type="entry name" value="23S RRNA (URACIL(1939)-C(5))-METHYLTRANSFERASE RLMD"/>
    <property type="match status" value="1"/>
</dbReference>
<evidence type="ECO:0000256" key="5">
    <source>
        <dbReference type="ARBA" id="ARBA00023014"/>
    </source>
</evidence>
<dbReference type="PROSITE" id="PS51687">
    <property type="entry name" value="SAM_MT_RNA_M5U"/>
    <property type="match status" value="1"/>
</dbReference>
<comment type="similarity">
    <text evidence="6">Belongs to the class I-like SAM-binding methyltransferase superfamily. RNA M5U methyltransferase family.</text>
</comment>
<evidence type="ECO:0000256" key="3">
    <source>
        <dbReference type="ARBA" id="ARBA00022679"/>
    </source>
</evidence>
<dbReference type="STRING" id="154981.AKJ29_02970"/>
<dbReference type="Gene3D" id="2.40.50.1070">
    <property type="match status" value="1"/>
</dbReference>
<evidence type="ECO:0000256" key="4">
    <source>
        <dbReference type="ARBA" id="ARBA00022691"/>
    </source>
</evidence>
<comment type="caution">
    <text evidence="7">The sequence shown here is derived from an EMBL/GenBank/DDBJ whole genome shotgun (WGS) entry which is preliminary data.</text>
</comment>
<feature type="binding site" evidence="6">
    <location>
        <position position="270"/>
    </location>
    <ligand>
        <name>S-adenosyl-L-methionine</name>
        <dbReference type="ChEBI" id="CHEBI:59789"/>
    </ligand>
</feature>
<evidence type="ECO:0000256" key="6">
    <source>
        <dbReference type="PROSITE-ProRule" id="PRU01024"/>
    </source>
</evidence>
<dbReference type="RefSeq" id="WP_055192927.1">
    <property type="nucleotide sequence ID" value="NZ_FPBS01000006.1"/>
</dbReference>
<name>A0A0P7ICJ9_9RHOB</name>
<dbReference type="SUPFAM" id="SSF53335">
    <property type="entry name" value="S-adenosyl-L-methionine-dependent methyltransferases"/>
    <property type="match status" value="1"/>
</dbReference>
<feature type="binding site" evidence="6">
    <location>
        <position position="338"/>
    </location>
    <ligand>
        <name>S-adenosyl-L-methionine</name>
        <dbReference type="ChEBI" id="CHEBI:59789"/>
    </ligand>
</feature>
<feature type="active site" description="Nucleophile" evidence="6">
    <location>
        <position position="364"/>
    </location>
</feature>
<dbReference type="AlphaFoldDB" id="A0A0P7ICJ9"/>
<reference evidence="7 8" key="1">
    <citation type="submission" date="2015-09" db="EMBL/GenBank/DDBJ databases">
        <title>Draft genome sequence of Aliiroseovarius crassostreae CV919-312TSm, the causative agent of Roseovarius Oyster Disease (formerly Juvenile Oyster Disease).</title>
        <authorList>
            <person name="Kessner L."/>
            <person name="Spinard E."/>
            <person name="Nelson D."/>
        </authorList>
    </citation>
    <scope>NUCLEOTIDE SEQUENCE [LARGE SCALE GENOMIC DNA]</scope>
    <source>
        <strain evidence="7 8">CV919-312</strain>
    </source>
</reference>
<evidence type="ECO:0000256" key="2">
    <source>
        <dbReference type="ARBA" id="ARBA00022603"/>
    </source>
</evidence>
<feature type="binding site" evidence="6">
    <location>
        <position position="290"/>
    </location>
    <ligand>
        <name>S-adenosyl-L-methionine</name>
        <dbReference type="ChEBI" id="CHEBI:59789"/>
    </ligand>
</feature>
<gene>
    <name evidence="7" type="ORF">AKJ29_02970</name>
</gene>
<keyword evidence="1" id="KW-0408">Iron</keyword>
<dbReference type="GO" id="GO:0051539">
    <property type="term" value="F:4 iron, 4 sulfur cluster binding"/>
    <property type="evidence" value="ECO:0007669"/>
    <property type="project" value="UniProtKB-KW"/>
</dbReference>
<dbReference type="GO" id="GO:0070041">
    <property type="term" value="F:rRNA (uridine-C5-)-methyltransferase activity"/>
    <property type="evidence" value="ECO:0007669"/>
    <property type="project" value="TreeGrafter"/>
</dbReference>
<dbReference type="CDD" id="cd02440">
    <property type="entry name" value="AdoMet_MTases"/>
    <property type="match status" value="1"/>
</dbReference>
<dbReference type="PANTHER" id="PTHR11061">
    <property type="entry name" value="RNA M5U METHYLTRANSFERASE"/>
    <property type="match status" value="1"/>
</dbReference>
<dbReference type="InterPro" id="IPR012340">
    <property type="entry name" value="NA-bd_OB-fold"/>
</dbReference>
<keyword evidence="1" id="KW-0479">Metal-binding</keyword>
<dbReference type="OrthoDB" id="9804590at2"/>
<accession>A0A0P7ICJ9</accession>
<dbReference type="Gene3D" id="3.40.50.150">
    <property type="entry name" value="Vaccinia Virus protein VP39"/>
    <property type="match status" value="1"/>
</dbReference>
<dbReference type="Proteomes" id="UP000050471">
    <property type="component" value="Unassembled WGS sequence"/>
</dbReference>
<keyword evidence="8" id="KW-1185">Reference proteome</keyword>
<evidence type="ECO:0000313" key="8">
    <source>
        <dbReference type="Proteomes" id="UP000050471"/>
    </source>
</evidence>
<organism evidence="7 8">
    <name type="scientific">Aliiroseovarius crassostreae</name>
    <dbReference type="NCBI Taxonomy" id="154981"/>
    <lineage>
        <taxon>Bacteria</taxon>
        <taxon>Pseudomonadati</taxon>
        <taxon>Pseudomonadota</taxon>
        <taxon>Alphaproteobacteria</taxon>
        <taxon>Rhodobacterales</taxon>
        <taxon>Paracoccaceae</taxon>
        <taxon>Aliiroseovarius</taxon>
    </lineage>
</organism>
<sequence length="407" mass="43717">MSTTSHLIERLGHLGDGIAAGPIFAARTLPGEEVSGEVQGDRIEAPRIVTPSPSRVKAPCPHYNSCGGCALMHASDPFVAEWKMDVVRNALSAHGLETDIRPIVTSPERSRRRATLSVRRGKKGVVAGFHGRRSGVISAIHDCRLLSPTLLAQLPAIEALARTGGSRKGELSVNLVETLGGVDVSVTGGKSLDRRLETDLAQVLHEFGLARLTWDGEVIASESLPLQQFGAARVAPPPGAFLQATLEGERALVEAVEEAIPQAASIVDLFAGAGTLSLPLAGRARIHAVEGIEAMMKALDTGWRRASGLKQVTTETRDLFRRPLLLDELNRFDAIVIDPPRAGAIAQVREMAQCEVSQVAMVSCNPVSFARDAQILVASGYQLAWVRPVDQFRWSPHVELAASFRRI</sequence>
<dbReference type="Pfam" id="PF05958">
    <property type="entry name" value="tRNA_U5-meth_tr"/>
    <property type="match status" value="1"/>
</dbReference>
<proteinExistence type="inferred from homology"/>
<evidence type="ECO:0000256" key="1">
    <source>
        <dbReference type="ARBA" id="ARBA00022485"/>
    </source>
</evidence>
<dbReference type="GO" id="GO:0070475">
    <property type="term" value="P:rRNA base methylation"/>
    <property type="evidence" value="ECO:0007669"/>
    <property type="project" value="TreeGrafter"/>
</dbReference>
<keyword evidence="4 6" id="KW-0949">S-adenosyl-L-methionine</keyword>
<dbReference type="EMBL" id="LKBA01000025">
    <property type="protein sequence ID" value="KPN61596.1"/>
    <property type="molecule type" value="Genomic_DNA"/>
</dbReference>
<dbReference type="InterPro" id="IPR010280">
    <property type="entry name" value="U5_MeTrfase_fam"/>
</dbReference>
<dbReference type="Gene3D" id="2.40.50.140">
    <property type="entry name" value="Nucleic acid-binding proteins"/>
    <property type="match status" value="1"/>
</dbReference>
<dbReference type="InterPro" id="IPR029063">
    <property type="entry name" value="SAM-dependent_MTases_sf"/>
</dbReference>
<keyword evidence="3 6" id="KW-0808">Transferase</keyword>
<keyword evidence="2 6" id="KW-0489">Methyltransferase</keyword>
<keyword evidence="5" id="KW-0411">Iron-sulfur</keyword>
<evidence type="ECO:0000313" key="7">
    <source>
        <dbReference type="EMBL" id="KPN61596.1"/>
    </source>
</evidence>
<keyword evidence="1" id="KW-0004">4Fe-4S</keyword>
<feature type="binding site" evidence="6">
    <location>
        <position position="243"/>
    </location>
    <ligand>
        <name>S-adenosyl-L-methionine</name>
        <dbReference type="ChEBI" id="CHEBI:59789"/>
    </ligand>
</feature>
<protein>
    <submittedName>
        <fullName evidence="7">RNA methyltransferase</fullName>
    </submittedName>
</protein>